<dbReference type="SUPFAM" id="SSF51679">
    <property type="entry name" value="Bacterial luciferase-like"/>
    <property type="match status" value="1"/>
</dbReference>
<evidence type="ECO:0000313" key="2">
    <source>
        <dbReference type="EMBL" id="KHK99640.1"/>
    </source>
</evidence>
<name>A0A0B2A958_9MICO</name>
<reference evidence="2 3" key="1">
    <citation type="submission" date="2014-11" db="EMBL/GenBank/DDBJ databases">
        <title>Genome sequence of Microbacterium mangrovi MUSC 115(T).</title>
        <authorList>
            <person name="Lee L.-H."/>
        </authorList>
    </citation>
    <scope>NUCLEOTIDE SEQUENCE [LARGE SCALE GENOMIC DNA]</scope>
    <source>
        <strain evidence="2 3">MUSC 115</strain>
    </source>
</reference>
<dbReference type="Proteomes" id="UP000031030">
    <property type="component" value="Unassembled WGS sequence"/>
</dbReference>
<dbReference type="RefSeq" id="WP_039395845.1">
    <property type="nucleotide sequence ID" value="NZ_JTDK01000002.1"/>
</dbReference>
<proteinExistence type="predicted"/>
<dbReference type="InterPro" id="IPR050766">
    <property type="entry name" value="Bact_Lucif_Oxidored"/>
</dbReference>
<evidence type="ECO:0000313" key="3">
    <source>
        <dbReference type="Proteomes" id="UP000031030"/>
    </source>
</evidence>
<dbReference type="GO" id="GO:0016705">
    <property type="term" value="F:oxidoreductase activity, acting on paired donors, with incorporation or reduction of molecular oxygen"/>
    <property type="evidence" value="ECO:0007669"/>
    <property type="project" value="InterPro"/>
</dbReference>
<dbReference type="PANTHER" id="PTHR30137">
    <property type="entry name" value="LUCIFERASE-LIKE MONOOXYGENASE"/>
    <property type="match status" value="1"/>
</dbReference>
<dbReference type="Gene3D" id="3.20.20.30">
    <property type="entry name" value="Luciferase-like domain"/>
    <property type="match status" value="2"/>
</dbReference>
<evidence type="ECO:0000259" key="1">
    <source>
        <dbReference type="Pfam" id="PF00296"/>
    </source>
</evidence>
<dbReference type="STRING" id="1348253.LK09_03030"/>
<dbReference type="InterPro" id="IPR011251">
    <property type="entry name" value="Luciferase-like_dom"/>
</dbReference>
<dbReference type="GO" id="GO:0005829">
    <property type="term" value="C:cytosol"/>
    <property type="evidence" value="ECO:0007669"/>
    <property type="project" value="TreeGrafter"/>
</dbReference>
<protein>
    <submittedName>
        <fullName evidence="2">F420-dependent oxidoreductase</fullName>
    </submittedName>
</protein>
<dbReference type="Pfam" id="PF00296">
    <property type="entry name" value="Bac_luciferase"/>
    <property type="match status" value="1"/>
</dbReference>
<dbReference type="OrthoDB" id="4760590at2"/>
<dbReference type="EMBL" id="JTDK01000002">
    <property type="protein sequence ID" value="KHK99640.1"/>
    <property type="molecule type" value="Genomic_DNA"/>
</dbReference>
<dbReference type="NCBIfam" id="TIGR03620">
    <property type="entry name" value="F420_MSMEG_4141"/>
    <property type="match status" value="1"/>
</dbReference>
<sequence length="285" mass="30161">MSWTERLGAVGVWRGVSGVDVDLARTVERLGYGTVWLGSSPGSDLRAAEELLEATASLVVATGIVNIWNSDAAELAASYHRLVDRHPGRLLLGIGSGHREATPQRERPIDAMNRYLDVLDAGGVPVQDRVLSALGPRMLAVAAERSAGTHPYLTLPSQTREARRALGPDALVAPEQTVVLDSDPVSGRRAARAFLKRYLGMVNYTSTMLRGGFTESDIEGDGSDALVDGIVAHGDSAVLAAAVRAHLDAGADHVCIQVQPQAADVRPTLEAVAAELEPPRITPDA</sequence>
<dbReference type="InterPro" id="IPR036661">
    <property type="entry name" value="Luciferase-like_sf"/>
</dbReference>
<dbReference type="AlphaFoldDB" id="A0A0B2A958"/>
<dbReference type="PANTHER" id="PTHR30137:SF18">
    <property type="entry name" value="CONSERVED PROTEIN"/>
    <property type="match status" value="1"/>
</dbReference>
<dbReference type="InterPro" id="IPR019922">
    <property type="entry name" value="Lucif-like_OxRdatse_MSMEG_4141"/>
</dbReference>
<accession>A0A0B2A958</accession>
<feature type="domain" description="Luciferase-like" evidence="1">
    <location>
        <begin position="21"/>
        <end position="102"/>
    </location>
</feature>
<gene>
    <name evidence="2" type="ORF">LK09_03030</name>
</gene>
<organism evidence="2 3">
    <name type="scientific">Microbacterium mangrovi</name>
    <dbReference type="NCBI Taxonomy" id="1348253"/>
    <lineage>
        <taxon>Bacteria</taxon>
        <taxon>Bacillati</taxon>
        <taxon>Actinomycetota</taxon>
        <taxon>Actinomycetes</taxon>
        <taxon>Micrococcales</taxon>
        <taxon>Microbacteriaceae</taxon>
        <taxon>Microbacterium</taxon>
    </lineage>
</organism>
<comment type="caution">
    <text evidence="2">The sequence shown here is derived from an EMBL/GenBank/DDBJ whole genome shotgun (WGS) entry which is preliminary data.</text>
</comment>
<keyword evidence="3" id="KW-1185">Reference proteome</keyword>